<gene>
    <name evidence="2" type="ORF">HK097_005735</name>
</gene>
<name>A0AAD5SFA5_9FUNG</name>
<evidence type="ECO:0000313" key="3">
    <source>
        <dbReference type="Proteomes" id="UP001212841"/>
    </source>
</evidence>
<organism evidence="2 3">
    <name type="scientific">Rhizophlyctis rosea</name>
    <dbReference type="NCBI Taxonomy" id="64517"/>
    <lineage>
        <taxon>Eukaryota</taxon>
        <taxon>Fungi</taxon>
        <taxon>Fungi incertae sedis</taxon>
        <taxon>Chytridiomycota</taxon>
        <taxon>Chytridiomycota incertae sedis</taxon>
        <taxon>Chytridiomycetes</taxon>
        <taxon>Rhizophlyctidales</taxon>
        <taxon>Rhizophlyctidaceae</taxon>
        <taxon>Rhizophlyctis</taxon>
    </lineage>
</organism>
<comment type="caution">
    <text evidence="2">The sequence shown here is derived from an EMBL/GenBank/DDBJ whole genome shotgun (WGS) entry which is preliminary data.</text>
</comment>
<feature type="compositionally biased region" description="Low complexity" evidence="1">
    <location>
        <begin position="51"/>
        <end position="95"/>
    </location>
</feature>
<protein>
    <submittedName>
        <fullName evidence="2">Uncharacterized protein</fullName>
    </submittedName>
</protein>
<keyword evidence="3" id="KW-1185">Reference proteome</keyword>
<feature type="region of interest" description="Disordered" evidence="1">
    <location>
        <begin position="51"/>
        <end position="110"/>
    </location>
</feature>
<evidence type="ECO:0000313" key="2">
    <source>
        <dbReference type="EMBL" id="KAJ3052748.1"/>
    </source>
</evidence>
<sequence>MVAKRTCGCGLKIKLEAQALPQHQRHNLHHRTWATQNPQHADAILVPFPQGPQQQQLQQPAQPQQQQAPQAPPQAGHQQQQQQQGAPQLQPAFGPTLPPVAGPNGYTNTKIAQKHPLDHQAWIGRETTFITTCQANLAWQTNIKAATYDGVSLWRRLGFEEVVEMKDSIWIKQTLENGLRKVGRMVKYAYIYGTGHRLGEPFVSLWNAMGAATVMVRNKNWKVHLSPNSSITLAMFLGTSQKTKKPNFGRQLRHLCYVIRCILSHLTEMHEAAPLGVHYLMTRRLGNADAWELDTLQIMRFVLGAFDSFVPDLYRILDQAPVELRELDDLREFFD</sequence>
<evidence type="ECO:0000256" key="1">
    <source>
        <dbReference type="SAM" id="MobiDB-lite"/>
    </source>
</evidence>
<proteinExistence type="predicted"/>
<dbReference type="EMBL" id="JADGJD010000269">
    <property type="protein sequence ID" value="KAJ3052748.1"/>
    <property type="molecule type" value="Genomic_DNA"/>
</dbReference>
<dbReference type="AlphaFoldDB" id="A0AAD5SFA5"/>
<dbReference type="Proteomes" id="UP001212841">
    <property type="component" value="Unassembled WGS sequence"/>
</dbReference>
<reference evidence="2" key="1">
    <citation type="submission" date="2020-05" db="EMBL/GenBank/DDBJ databases">
        <title>Phylogenomic resolution of chytrid fungi.</title>
        <authorList>
            <person name="Stajich J.E."/>
            <person name="Amses K."/>
            <person name="Simmons R."/>
            <person name="Seto K."/>
            <person name="Myers J."/>
            <person name="Bonds A."/>
            <person name="Quandt C.A."/>
            <person name="Barry K."/>
            <person name="Liu P."/>
            <person name="Grigoriev I."/>
            <person name="Longcore J.E."/>
            <person name="James T.Y."/>
        </authorList>
    </citation>
    <scope>NUCLEOTIDE SEQUENCE</scope>
    <source>
        <strain evidence="2">JEL0318</strain>
    </source>
</reference>
<accession>A0AAD5SFA5</accession>